<evidence type="ECO:0000256" key="1">
    <source>
        <dbReference type="ARBA" id="ARBA00001913"/>
    </source>
</evidence>
<keyword evidence="9" id="KW-1185">Reference proteome</keyword>
<sequence>MTMSRLSLCALVLSLCYDMTLGKPPHIVFIVADDFGWNDVGFNNPDIISPNIDALALNGIILNQSYVQPVCSPSRSAFMTGYYPFRMGLQHMVIWAQVPVCVPLNKTFLPEVMRSHGYATHAMGKWHLGMCNWKCTPTYRGFDSFFGYYGSREDYYSKINMKYFDFRNNTDVFLNAKGTYSTYQYTEAVQRLIASHNATRPLFLYFPFQSVHEPIMVPKHYTDLYPNVTSEGRRIFSGMVTAMDDTIGALVQALKDKEMYEDTVFFFTSDNGGWPARHGNNFPLRGSKITIWEGGTRVPAFIHSQKFVQKGVRFNGLMHAVDWFPTILQAAGIDYHDSNWDGLGQWQAIRLLSASPRSEFVYNLDNSTHPTQGRAAIRVGDFKLIEGFPGPYSDWYLPGQQGQGQNDASCATFDRADDLGCWQDGPEQMGKNWTLFKGLFNLRNDPYERENLYEARPDIVSQLRARMSYHYARMVPANYPPADPRGDPARWGGVWSPGWC</sequence>
<comment type="cofactor">
    <cofactor evidence="1">
        <name>Ca(2+)</name>
        <dbReference type="ChEBI" id="CHEBI:29108"/>
    </cofactor>
</comment>
<dbReference type="RefSeq" id="XP_012944441.2">
    <property type="nucleotide sequence ID" value="XM_013088987.2"/>
</dbReference>
<dbReference type="GeneID" id="101848696"/>
<dbReference type="PANTHER" id="PTHR10342">
    <property type="entry name" value="ARYLSULFATASE"/>
    <property type="match status" value="1"/>
</dbReference>
<dbReference type="InterPro" id="IPR047115">
    <property type="entry name" value="ARSB"/>
</dbReference>
<evidence type="ECO:0000259" key="8">
    <source>
        <dbReference type="Pfam" id="PF00884"/>
    </source>
</evidence>
<gene>
    <name evidence="10" type="primary">LOC101848696</name>
</gene>
<feature type="chain" id="PRO_5046607207" evidence="7">
    <location>
        <begin position="23"/>
        <end position="500"/>
    </location>
</feature>
<dbReference type="SUPFAM" id="SSF53649">
    <property type="entry name" value="Alkaline phosphatase-like"/>
    <property type="match status" value="1"/>
</dbReference>
<organism evidence="9 10">
    <name type="scientific">Aplysia californica</name>
    <name type="common">California sea hare</name>
    <dbReference type="NCBI Taxonomy" id="6500"/>
    <lineage>
        <taxon>Eukaryota</taxon>
        <taxon>Metazoa</taxon>
        <taxon>Spiralia</taxon>
        <taxon>Lophotrochozoa</taxon>
        <taxon>Mollusca</taxon>
        <taxon>Gastropoda</taxon>
        <taxon>Heterobranchia</taxon>
        <taxon>Euthyneura</taxon>
        <taxon>Tectipleura</taxon>
        <taxon>Aplysiida</taxon>
        <taxon>Aplysioidea</taxon>
        <taxon>Aplysiidae</taxon>
        <taxon>Aplysia</taxon>
    </lineage>
</organism>
<feature type="domain" description="Sulfatase N-terminal" evidence="8">
    <location>
        <begin position="25"/>
        <end position="333"/>
    </location>
</feature>
<dbReference type="CDD" id="cd16029">
    <property type="entry name" value="4-S"/>
    <property type="match status" value="1"/>
</dbReference>
<reference evidence="10" key="1">
    <citation type="submission" date="2025-08" db="UniProtKB">
        <authorList>
            <consortium name="RefSeq"/>
        </authorList>
    </citation>
    <scope>IDENTIFICATION</scope>
</reference>
<keyword evidence="5" id="KW-0106">Calcium</keyword>
<keyword evidence="3" id="KW-0479">Metal-binding</keyword>
<dbReference type="PROSITE" id="PS00523">
    <property type="entry name" value="SULFATASE_1"/>
    <property type="match status" value="1"/>
</dbReference>
<feature type="signal peptide" evidence="7">
    <location>
        <begin position="1"/>
        <end position="22"/>
    </location>
</feature>
<dbReference type="InterPro" id="IPR017850">
    <property type="entry name" value="Alkaline_phosphatase_core_sf"/>
</dbReference>
<evidence type="ECO:0000256" key="2">
    <source>
        <dbReference type="ARBA" id="ARBA00008779"/>
    </source>
</evidence>
<evidence type="ECO:0000256" key="7">
    <source>
        <dbReference type="SAM" id="SignalP"/>
    </source>
</evidence>
<evidence type="ECO:0000256" key="6">
    <source>
        <dbReference type="ARBA" id="ARBA00023180"/>
    </source>
</evidence>
<dbReference type="Gene3D" id="3.30.1120.10">
    <property type="match status" value="1"/>
</dbReference>
<evidence type="ECO:0000256" key="4">
    <source>
        <dbReference type="ARBA" id="ARBA00022801"/>
    </source>
</evidence>
<comment type="similarity">
    <text evidence="2">Belongs to the sulfatase family.</text>
</comment>
<dbReference type="Proteomes" id="UP000694888">
    <property type="component" value="Unplaced"/>
</dbReference>
<dbReference type="PANTHER" id="PTHR10342:SF273">
    <property type="entry name" value="RE14504P"/>
    <property type="match status" value="1"/>
</dbReference>
<evidence type="ECO:0000313" key="10">
    <source>
        <dbReference type="RefSeq" id="XP_012944441.2"/>
    </source>
</evidence>
<keyword evidence="7" id="KW-0732">Signal</keyword>
<dbReference type="InterPro" id="IPR000917">
    <property type="entry name" value="Sulfatase_N"/>
</dbReference>
<evidence type="ECO:0000256" key="3">
    <source>
        <dbReference type="ARBA" id="ARBA00022723"/>
    </source>
</evidence>
<protein>
    <submittedName>
        <fullName evidence="10">Arylsulfatase B</fullName>
    </submittedName>
</protein>
<evidence type="ECO:0000313" key="9">
    <source>
        <dbReference type="Proteomes" id="UP000694888"/>
    </source>
</evidence>
<name>A0ABM1ABC6_APLCA</name>
<keyword evidence="6" id="KW-0325">Glycoprotein</keyword>
<dbReference type="Pfam" id="PF00884">
    <property type="entry name" value="Sulfatase"/>
    <property type="match status" value="1"/>
</dbReference>
<keyword evidence="4" id="KW-0378">Hydrolase</keyword>
<dbReference type="InterPro" id="IPR024607">
    <property type="entry name" value="Sulfatase_CS"/>
</dbReference>
<proteinExistence type="inferred from homology"/>
<dbReference type="Gene3D" id="3.40.720.10">
    <property type="entry name" value="Alkaline Phosphatase, subunit A"/>
    <property type="match status" value="1"/>
</dbReference>
<accession>A0ABM1ABC6</accession>
<evidence type="ECO:0000256" key="5">
    <source>
        <dbReference type="ARBA" id="ARBA00022837"/>
    </source>
</evidence>